<keyword evidence="1" id="KW-0472">Membrane</keyword>
<name>A0A814U3N7_9BILA</name>
<accession>A0A814U3N7</accession>
<evidence type="ECO:0000313" key="2">
    <source>
        <dbReference type="EMBL" id="CAF1169959.1"/>
    </source>
</evidence>
<sequence>MNFVRVSGRIGQTTLWISLSSYFISLVLYLISFSLPDWIVYTSIPVKIGLWRLCDIQIIGYDRCSDWNARVYLTNITNSGFLGPPDFIRTSQSLEIVAFIFYIIGGILFLTGLTQRSIGLLFFGSSISIFITVIFTSSTICLFALQGKSSYIGYLSFSWWIALVAFIISLINALSSFILSFYIQPPPNINQNNINVKNDKMFYSLPPYSSDVYLAEH</sequence>
<dbReference type="Proteomes" id="UP000663870">
    <property type="component" value="Unassembled WGS sequence"/>
</dbReference>
<keyword evidence="3" id="KW-1185">Reference proteome</keyword>
<keyword evidence="1" id="KW-1133">Transmembrane helix</keyword>
<protein>
    <submittedName>
        <fullName evidence="2">Uncharacterized protein</fullName>
    </submittedName>
</protein>
<feature type="transmembrane region" description="Helical" evidence="1">
    <location>
        <begin position="96"/>
        <end position="113"/>
    </location>
</feature>
<organism evidence="2 3">
    <name type="scientific">Rotaria sordida</name>
    <dbReference type="NCBI Taxonomy" id="392033"/>
    <lineage>
        <taxon>Eukaryota</taxon>
        <taxon>Metazoa</taxon>
        <taxon>Spiralia</taxon>
        <taxon>Gnathifera</taxon>
        <taxon>Rotifera</taxon>
        <taxon>Eurotatoria</taxon>
        <taxon>Bdelloidea</taxon>
        <taxon>Philodinida</taxon>
        <taxon>Philodinidae</taxon>
        <taxon>Rotaria</taxon>
    </lineage>
</organism>
<proteinExistence type="predicted"/>
<dbReference type="Gene3D" id="1.20.140.150">
    <property type="match status" value="1"/>
</dbReference>
<feature type="transmembrane region" description="Helical" evidence="1">
    <location>
        <begin position="157"/>
        <end position="183"/>
    </location>
</feature>
<evidence type="ECO:0000313" key="3">
    <source>
        <dbReference type="Proteomes" id="UP000663870"/>
    </source>
</evidence>
<keyword evidence="1" id="KW-0812">Transmembrane</keyword>
<reference evidence="2" key="1">
    <citation type="submission" date="2021-02" db="EMBL/GenBank/DDBJ databases">
        <authorList>
            <person name="Nowell W R."/>
        </authorList>
    </citation>
    <scope>NUCLEOTIDE SEQUENCE</scope>
</reference>
<feature type="transmembrane region" description="Helical" evidence="1">
    <location>
        <begin position="120"/>
        <end position="145"/>
    </location>
</feature>
<feature type="transmembrane region" description="Helical" evidence="1">
    <location>
        <begin position="15"/>
        <end position="35"/>
    </location>
</feature>
<comment type="caution">
    <text evidence="2">The sequence shown here is derived from an EMBL/GenBank/DDBJ whole genome shotgun (WGS) entry which is preliminary data.</text>
</comment>
<gene>
    <name evidence="2" type="ORF">JXQ802_LOCUS22739</name>
</gene>
<dbReference type="EMBL" id="CAJNOL010000698">
    <property type="protein sequence ID" value="CAF1169959.1"/>
    <property type="molecule type" value="Genomic_DNA"/>
</dbReference>
<dbReference type="AlphaFoldDB" id="A0A814U3N7"/>
<evidence type="ECO:0000256" key="1">
    <source>
        <dbReference type="SAM" id="Phobius"/>
    </source>
</evidence>